<evidence type="ECO:0000259" key="10">
    <source>
        <dbReference type="PROSITE" id="PS50109"/>
    </source>
</evidence>
<dbReference type="Gene3D" id="3.30.565.10">
    <property type="entry name" value="Histidine kinase-like ATPase, C-terminal domain"/>
    <property type="match status" value="1"/>
</dbReference>
<keyword evidence="3" id="KW-0597">Phosphoprotein</keyword>
<dbReference type="SUPFAM" id="SSF55874">
    <property type="entry name" value="ATPase domain of HSP90 chaperone/DNA topoisomerase II/histidine kinase"/>
    <property type="match status" value="1"/>
</dbReference>
<dbReference type="CDD" id="cd00082">
    <property type="entry name" value="HisKA"/>
    <property type="match status" value="1"/>
</dbReference>
<dbReference type="Gene3D" id="1.10.287.130">
    <property type="match status" value="1"/>
</dbReference>
<dbReference type="PANTHER" id="PTHR43065">
    <property type="entry name" value="SENSOR HISTIDINE KINASE"/>
    <property type="match status" value="1"/>
</dbReference>
<dbReference type="PROSITE" id="PS50109">
    <property type="entry name" value="HIS_KIN"/>
    <property type="match status" value="1"/>
</dbReference>
<evidence type="ECO:0000256" key="9">
    <source>
        <dbReference type="SAM" id="Coils"/>
    </source>
</evidence>
<keyword evidence="12" id="KW-1185">Reference proteome</keyword>
<keyword evidence="8" id="KW-0902">Two-component regulatory system</keyword>
<evidence type="ECO:0000313" key="12">
    <source>
        <dbReference type="Proteomes" id="UP001231362"/>
    </source>
</evidence>
<dbReference type="InterPro" id="IPR005467">
    <property type="entry name" value="His_kinase_dom"/>
</dbReference>
<dbReference type="InterPro" id="IPR003594">
    <property type="entry name" value="HATPase_dom"/>
</dbReference>
<keyword evidence="9" id="KW-0175">Coiled coil</keyword>
<evidence type="ECO:0000256" key="8">
    <source>
        <dbReference type="ARBA" id="ARBA00023012"/>
    </source>
</evidence>
<evidence type="ECO:0000256" key="1">
    <source>
        <dbReference type="ARBA" id="ARBA00000085"/>
    </source>
</evidence>
<dbReference type="InterPro" id="IPR003661">
    <property type="entry name" value="HisK_dim/P_dom"/>
</dbReference>
<dbReference type="Pfam" id="PF02518">
    <property type="entry name" value="HATPase_c"/>
    <property type="match status" value="1"/>
</dbReference>
<dbReference type="InterPro" id="IPR004358">
    <property type="entry name" value="Sig_transdc_His_kin-like_C"/>
</dbReference>
<evidence type="ECO:0000256" key="6">
    <source>
        <dbReference type="ARBA" id="ARBA00022777"/>
    </source>
</evidence>
<dbReference type="EMBL" id="JAUSTU010000003">
    <property type="protein sequence ID" value="MDQ0154515.1"/>
    <property type="molecule type" value="Genomic_DNA"/>
</dbReference>
<evidence type="ECO:0000256" key="3">
    <source>
        <dbReference type="ARBA" id="ARBA00022553"/>
    </source>
</evidence>
<protein>
    <recommendedName>
        <fullName evidence="2">histidine kinase</fullName>
        <ecNumber evidence="2">2.7.13.3</ecNumber>
    </recommendedName>
</protein>
<evidence type="ECO:0000256" key="5">
    <source>
        <dbReference type="ARBA" id="ARBA00022741"/>
    </source>
</evidence>
<dbReference type="RefSeq" id="WP_307149123.1">
    <property type="nucleotide sequence ID" value="NZ_JAUSTU010000003.1"/>
</dbReference>
<dbReference type="EC" id="2.7.13.3" evidence="2"/>
<dbReference type="SUPFAM" id="SSF47384">
    <property type="entry name" value="Homodimeric domain of signal transducing histidine kinase"/>
    <property type="match status" value="1"/>
</dbReference>
<dbReference type="SMART" id="SM00387">
    <property type="entry name" value="HATPase_c"/>
    <property type="match status" value="1"/>
</dbReference>
<accession>A0ABT9V0U9</accession>
<keyword evidence="6 11" id="KW-0418">Kinase</keyword>
<dbReference type="PANTHER" id="PTHR43065:SF10">
    <property type="entry name" value="PEROXIDE STRESS-ACTIVATED HISTIDINE KINASE MAK3"/>
    <property type="match status" value="1"/>
</dbReference>
<feature type="domain" description="Histidine kinase" evidence="10">
    <location>
        <begin position="56"/>
        <end position="266"/>
    </location>
</feature>
<evidence type="ECO:0000256" key="2">
    <source>
        <dbReference type="ARBA" id="ARBA00012438"/>
    </source>
</evidence>
<feature type="coiled-coil region" evidence="9">
    <location>
        <begin position="9"/>
        <end position="43"/>
    </location>
</feature>
<keyword evidence="5" id="KW-0547">Nucleotide-binding</keyword>
<dbReference type="InterPro" id="IPR036097">
    <property type="entry name" value="HisK_dim/P_sf"/>
</dbReference>
<dbReference type="Pfam" id="PF00512">
    <property type="entry name" value="HisKA"/>
    <property type="match status" value="1"/>
</dbReference>
<gene>
    <name evidence="11" type="ORF">J2S07_000819</name>
</gene>
<keyword evidence="7" id="KW-0067">ATP-binding</keyword>
<evidence type="ECO:0000313" key="11">
    <source>
        <dbReference type="EMBL" id="MDQ0154515.1"/>
    </source>
</evidence>
<organism evidence="11 12">
    <name type="scientific">Anoxybacillus andreesenii</name>
    <dbReference type="NCBI Taxonomy" id="1325932"/>
    <lineage>
        <taxon>Bacteria</taxon>
        <taxon>Bacillati</taxon>
        <taxon>Bacillota</taxon>
        <taxon>Bacilli</taxon>
        <taxon>Bacillales</taxon>
        <taxon>Anoxybacillaceae</taxon>
        <taxon>Anoxybacillus</taxon>
    </lineage>
</organism>
<dbReference type="Proteomes" id="UP001231362">
    <property type="component" value="Unassembled WGS sequence"/>
</dbReference>
<comment type="catalytic activity">
    <reaction evidence="1">
        <text>ATP + protein L-histidine = ADP + protein N-phospho-L-histidine.</text>
        <dbReference type="EC" id="2.7.13.3"/>
    </reaction>
</comment>
<keyword evidence="4" id="KW-0808">Transferase</keyword>
<comment type="caution">
    <text evidence="11">The sequence shown here is derived from an EMBL/GenBank/DDBJ whole genome shotgun (WGS) entry which is preliminary data.</text>
</comment>
<reference evidence="11 12" key="1">
    <citation type="submission" date="2023-07" db="EMBL/GenBank/DDBJ databases">
        <title>Genomic Encyclopedia of Type Strains, Phase IV (KMG-IV): sequencing the most valuable type-strain genomes for metagenomic binning, comparative biology and taxonomic classification.</title>
        <authorList>
            <person name="Goeker M."/>
        </authorList>
    </citation>
    <scope>NUCLEOTIDE SEQUENCE [LARGE SCALE GENOMIC DNA]</scope>
    <source>
        <strain evidence="11 12">DSM 23948</strain>
    </source>
</reference>
<dbReference type="GO" id="GO:0016301">
    <property type="term" value="F:kinase activity"/>
    <property type="evidence" value="ECO:0007669"/>
    <property type="project" value="UniProtKB-KW"/>
</dbReference>
<dbReference type="CDD" id="cd00075">
    <property type="entry name" value="HATPase"/>
    <property type="match status" value="1"/>
</dbReference>
<name>A0ABT9V0U9_9BACL</name>
<proteinExistence type="predicted"/>
<dbReference type="InterPro" id="IPR036890">
    <property type="entry name" value="HATPase_C_sf"/>
</dbReference>
<sequence>MTTNQFEQLNRMRRRLNLYKQKLKESREEYAKLQKEYDQLALQSSYLESVGKLAAGIAHEIRNPLTTIKGFIQLVRPYLIDIQKEEYADISLDEIERANKILFQFLNAAKPQKKETRIVSVNKLIEEMALLYEGEASLQGISIKTVPSSDNPSILIDEYQLKAVLVNMMKNAFEAIRASERIQGRICMRTEIRGAHSVISIHDNGCGIPQETIASLFTPFFTTKTTGTGLGLIICKNIIHDFGGDIQIRSRLGEGTTFYIELPLANEYIMHA</sequence>
<evidence type="ECO:0000256" key="7">
    <source>
        <dbReference type="ARBA" id="ARBA00022840"/>
    </source>
</evidence>
<dbReference type="SMART" id="SM00388">
    <property type="entry name" value="HisKA"/>
    <property type="match status" value="1"/>
</dbReference>
<dbReference type="PRINTS" id="PR00344">
    <property type="entry name" value="BCTRLSENSOR"/>
</dbReference>
<evidence type="ECO:0000256" key="4">
    <source>
        <dbReference type="ARBA" id="ARBA00022679"/>
    </source>
</evidence>